<dbReference type="InterPro" id="IPR011453">
    <property type="entry name" value="DUF1559"/>
</dbReference>
<accession>A0A517YZR1</accession>
<proteinExistence type="predicted"/>
<sequence>MKRRGFTLIELLVVIAIIAILVSLLLPAVQQARESARRTSCKNNLKNIALALHNYHDTVNVFPFGFDERETFWTAMILPQIEQAPLYNTLIWQESGPGNWDADGSPNEAACGTVVPVFRCPSMAVGPHVDNNGIPGRVPVSYRAVSGGNAVSDDLSTVPTGHPARALEEQSGLDGMFYGCSSKRIADIKDGTSQTVMIGESRTEPDFVKDGQGMDYWQFGSPQTGGWDCRPGDRGGTEYSEGLGSMYGRINSKITDPAVPGVIMEISFGSWHVGGAQFAMADGSIRFISENADQTLLRGLGSIQGREVIGEF</sequence>
<keyword evidence="3" id="KW-1185">Reference proteome</keyword>
<dbReference type="AlphaFoldDB" id="A0A517YZR1"/>
<evidence type="ECO:0000313" key="2">
    <source>
        <dbReference type="EMBL" id="QDU35736.1"/>
    </source>
</evidence>
<evidence type="ECO:0000259" key="1">
    <source>
        <dbReference type="Pfam" id="PF07596"/>
    </source>
</evidence>
<evidence type="ECO:0000313" key="3">
    <source>
        <dbReference type="Proteomes" id="UP000320496"/>
    </source>
</evidence>
<dbReference type="PANTHER" id="PTHR30093:SF2">
    <property type="entry name" value="TYPE II SECRETION SYSTEM PROTEIN H"/>
    <property type="match status" value="1"/>
</dbReference>
<dbReference type="Gene3D" id="3.30.700.10">
    <property type="entry name" value="Glycoprotein, Type 4 Pilin"/>
    <property type="match status" value="1"/>
</dbReference>
<dbReference type="InterPro" id="IPR045584">
    <property type="entry name" value="Pilin-like"/>
</dbReference>
<dbReference type="NCBIfam" id="TIGR02532">
    <property type="entry name" value="IV_pilin_GFxxxE"/>
    <property type="match status" value="1"/>
</dbReference>
<gene>
    <name evidence="2" type="primary">xcpT_1</name>
    <name evidence="2" type="ORF">Mal4_00180</name>
</gene>
<name>A0A517YZR1_9PLAN</name>
<organism evidence="2 3">
    <name type="scientific">Maioricimonas rarisocia</name>
    <dbReference type="NCBI Taxonomy" id="2528026"/>
    <lineage>
        <taxon>Bacteria</taxon>
        <taxon>Pseudomonadati</taxon>
        <taxon>Planctomycetota</taxon>
        <taxon>Planctomycetia</taxon>
        <taxon>Planctomycetales</taxon>
        <taxon>Planctomycetaceae</taxon>
        <taxon>Maioricimonas</taxon>
    </lineage>
</organism>
<dbReference type="NCBIfam" id="TIGR04294">
    <property type="entry name" value="pre_pil_HX9DG"/>
    <property type="match status" value="1"/>
</dbReference>
<dbReference type="EMBL" id="CP036275">
    <property type="protein sequence ID" value="QDU35736.1"/>
    <property type="molecule type" value="Genomic_DNA"/>
</dbReference>
<protein>
    <submittedName>
        <fullName evidence="2">Type II secretion system protein G</fullName>
    </submittedName>
</protein>
<dbReference type="PROSITE" id="PS00409">
    <property type="entry name" value="PROKAR_NTER_METHYL"/>
    <property type="match status" value="1"/>
</dbReference>
<dbReference type="RefSeq" id="WP_231746675.1">
    <property type="nucleotide sequence ID" value="NZ_CP036275.1"/>
</dbReference>
<feature type="domain" description="DUF1559" evidence="1">
    <location>
        <begin position="30"/>
        <end position="294"/>
    </location>
</feature>
<dbReference type="SUPFAM" id="SSF54523">
    <property type="entry name" value="Pili subunits"/>
    <property type="match status" value="1"/>
</dbReference>
<dbReference type="KEGG" id="mri:Mal4_00180"/>
<dbReference type="InterPro" id="IPR027558">
    <property type="entry name" value="Pre_pil_HX9DG_C"/>
</dbReference>
<dbReference type="InterPro" id="IPR012902">
    <property type="entry name" value="N_methyl_site"/>
</dbReference>
<dbReference type="Pfam" id="PF07596">
    <property type="entry name" value="SBP_bac_10"/>
    <property type="match status" value="1"/>
</dbReference>
<reference evidence="2 3" key="1">
    <citation type="submission" date="2019-02" db="EMBL/GenBank/DDBJ databases">
        <title>Deep-cultivation of Planctomycetes and their phenomic and genomic characterization uncovers novel biology.</title>
        <authorList>
            <person name="Wiegand S."/>
            <person name="Jogler M."/>
            <person name="Boedeker C."/>
            <person name="Pinto D."/>
            <person name="Vollmers J."/>
            <person name="Rivas-Marin E."/>
            <person name="Kohn T."/>
            <person name="Peeters S.H."/>
            <person name="Heuer A."/>
            <person name="Rast P."/>
            <person name="Oberbeckmann S."/>
            <person name="Bunk B."/>
            <person name="Jeske O."/>
            <person name="Meyerdierks A."/>
            <person name="Storesund J.E."/>
            <person name="Kallscheuer N."/>
            <person name="Luecker S."/>
            <person name="Lage O.M."/>
            <person name="Pohl T."/>
            <person name="Merkel B.J."/>
            <person name="Hornburger P."/>
            <person name="Mueller R.-W."/>
            <person name="Bruemmer F."/>
            <person name="Labrenz M."/>
            <person name="Spormann A.M."/>
            <person name="Op den Camp H."/>
            <person name="Overmann J."/>
            <person name="Amann R."/>
            <person name="Jetten M.S.M."/>
            <person name="Mascher T."/>
            <person name="Medema M.H."/>
            <person name="Devos D.P."/>
            <person name="Kaster A.-K."/>
            <person name="Ovreas L."/>
            <person name="Rohde M."/>
            <person name="Galperin M.Y."/>
            <person name="Jogler C."/>
        </authorList>
    </citation>
    <scope>NUCLEOTIDE SEQUENCE [LARGE SCALE GENOMIC DNA]</scope>
    <source>
        <strain evidence="2 3">Mal4</strain>
    </source>
</reference>
<dbReference type="Proteomes" id="UP000320496">
    <property type="component" value="Chromosome"/>
</dbReference>
<dbReference type="Pfam" id="PF07963">
    <property type="entry name" value="N_methyl"/>
    <property type="match status" value="1"/>
</dbReference>
<dbReference type="PANTHER" id="PTHR30093">
    <property type="entry name" value="GENERAL SECRETION PATHWAY PROTEIN G"/>
    <property type="match status" value="1"/>
</dbReference>